<feature type="binding site" evidence="6">
    <location>
        <begin position="126"/>
        <end position="128"/>
    </location>
    <ligand>
        <name>(6S)-5,6,7,8-tetrahydrofolate</name>
        <dbReference type="ChEBI" id="CHEBI:57453"/>
    </ligand>
</feature>
<comment type="pathway">
    <text evidence="6">Amino-acid biosynthesis; glycine biosynthesis; glycine from L-serine: step 1/1.</text>
</comment>
<dbReference type="InterPro" id="IPR049943">
    <property type="entry name" value="Ser_HO-MeTrfase-like"/>
</dbReference>
<dbReference type="GO" id="GO:0004372">
    <property type="term" value="F:glycine hydroxymethyltransferase activity"/>
    <property type="evidence" value="ECO:0007669"/>
    <property type="project" value="UniProtKB-EC"/>
</dbReference>
<comment type="caution">
    <text evidence="6">Lacks conserved residue(s) required for the propagation of feature annotation.</text>
</comment>
<comment type="similarity">
    <text evidence="2 6">Belongs to the SHMT family.</text>
</comment>
<dbReference type="RefSeq" id="WP_394486580.1">
    <property type="nucleotide sequence ID" value="NZ_JBIGIA010000002.1"/>
</dbReference>
<organism evidence="8 9">
    <name type="scientific">Pelomonas nitida</name>
    <dbReference type="NCBI Taxonomy" id="3299027"/>
    <lineage>
        <taxon>Bacteria</taxon>
        <taxon>Pseudomonadati</taxon>
        <taxon>Pseudomonadota</taxon>
        <taxon>Betaproteobacteria</taxon>
        <taxon>Burkholderiales</taxon>
        <taxon>Sphaerotilaceae</taxon>
        <taxon>Roseateles</taxon>
    </lineage>
</organism>
<gene>
    <name evidence="6 8" type="primary">glyA</name>
    <name evidence="8" type="ORF">ACG00X_03570</name>
</gene>
<proteinExistence type="inferred from homology"/>
<dbReference type="Proteomes" id="UP001606305">
    <property type="component" value="Unassembled WGS sequence"/>
</dbReference>
<dbReference type="NCBIfam" id="NF000586">
    <property type="entry name" value="PRK00011.1"/>
    <property type="match status" value="1"/>
</dbReference>
<name>A0ABW7G1S1_9BURK</name>
<comment type="catalytic activity">
    <reaction evidence="6">
        <text>(6R)-5,10-methylene-5,6,7,8-tetrahydrofolate + glycine + H2O = (6S)-5,6,7,8-tetrahydrofolate + L-serine</text>
        <dbReference type="Rhea" id="RHEA:15481"/>
        <dbReference type="ChEBI" id="CHEBI:15377"/>
        <dbReference type="ChEBI" id="CHEBI:15636"/>
        <dbReference type="ChEBI" id="CHEBI:33384"/>
        <dbReference type="ChEBI" id="CHEBI:57305"/>
        <dbReference type="ChEBI" id="CHEBI:57453"/>
        <dbReference type="EC" id="2.1.2.1"/>
    </reaction>
</comment>
<keyword evidence="4 6" id="KW-0808">Transferase</keyword>
<dbReference type="PANTHER" id="PTHR11680:SF35">
    <property type="entry name" value="SERINE HYDROXYMETHYLTRANSFERASE 1"/>
    <property type="match status" value="1"/>
</dbReference>
<dbReference type="Pfam" id="PF00464">
    <property type="entry name" value="SHMT"/>
    <property type="match status" value="1"/>
</dbReference>
<reference evidence="8 9" key="1">
    <citation type="submission" date="2024-09" db="EMBL/GenBank/DDBJ databases">
        <title>Novel species of the genus Pelomonas and Roseateles isolated from streams.</title>
        <authorList>
            <person name="Lu H."/>
        </authorList>
    </citation>
    <scope>NUCLEOTIDE SEQUENCE [LARGE SCALE GENOMIC DNA]</scope>
    <source>
        <strain evidence="8 9">BYS96W</strain>
    </source>
</reference>
<sequence length="417" mass="45217">MFDRTTSTLALVDPELWTAVQNETRRQEDHIELIASENYTSPAVMQAQGSQLTNKYAEGYPGKRYYGGCEYVDVAEQLAIDRVKQLFGAEFANVQPNSGSQANQGVFFALLQPGDTIMGMSLAEGGHLTHGMALNMSGKWFNVISYGLNAKEEIDYDAMEALAREKKPKLIIAGASAYSLRIDFERFGKIAKEIGAYFMVDMAHYAGLIAAGAYPNPLPHADVVTSTTHKSLRGPRGGIILTNKEDIAKKINSAIFPGIQGGPLMHVIAGKAVAFKEALTPEFKAYQEQVVKNAKVLAETLIERGLRIVSGGTESHVMLVDLRPKNLTGKEAEAILGAAHMTCNKNGIPNDPQKPMVTSGIRLGTPAMTTRGFKEEQVRATAHLIADVLDKPHDEANLAAVREKVAALTAAFPVYRG</sequence>
<keyword evidence="6" id="KW-0028">Amino-acid biosynthesis</keyword>
<dbReference type="HAMAP" id="MF_00051">
    <property type="entry name" value="SHMT"/>
    <property type="match status" value="1"/>
</dbReference>
<dbReference type="Gene3D" id="3.40.640.10">
    <property type="entry name" value="Type I PLP-dependent aspartate aminotransferase-like (Major domain)"/>
    <property type="match status" value="1"/>
</dbReference>
<dbReference type="InterPro" id="IPR015424">
    <property type="entry name" value="PyrdxlP-dep_Trfase"/>
</dbReference>
<dbReference type="EC" id="2.1.2.1" evidence="6"/>
<comment type="subunit">
    <text evidence="6">Homodimer.</text>
</comment>
<dbReference type="InterPro" id="IPR015422">
    <property type="entry name" value="PyrdxlP-dep_Trfase_small"/>
</dbReference>
<evidence type="ECO:0000313" key="9">
    <source>
        <dbReference type="Proteomes" id="UP001606305"/>
    </source>
</evidence>
<feature type="binding site" evidence="6">
    <location>
        <position position="245"/>
    </location>
    <ligand>
        <name>(6S)-5,6,7,8-tetrahydrofolate</name>
        <dbReference type="ChEBI" id="CHEBI:57453"/>
    </ligand>
</feature>
<evidence type="ECO:0000259" key="7">
    <source>
        <dbReference type="Pfam" id="PF00464"/>
    </source>
</evidence>
<keyword evidence="3 6" id="KW-0554">One-carbon metabolism</keyword>
<feature type="domain" description="Serine hydroxymethyltransferase-like" evidence="7">
    <location>
        <begin position="11"/>
        <end position="385"/>
    </location>
</feature>
<dbReference type="Gene3D" id="3.90.1150.10">
    <property type="entry name" value="Aspartate Aminotransferase, domain 1"/>
    <property type="match status" value="1"/>
</dbReference>
<feature type="site" description="Plays an important role in substrate specificity" evidence="6">
    <location>
        <position position="229"/>
    </location>
</feature>
<evidence type="ECO:0000256" key="4">
    <source>
        <dbReference type="ARBA" id="ARBA00022679"/>
    </source>
</evidence>
<dbReference type="CDD" id="cd00378">
    <property type="entry name" value="SHMT"/>
    <property type="match status" value="1"/>
</dbReference>
<accession>A0ABW7G1S1</accession>
<evidence type="ECO:0000256" key="3">
    <source>
        <dbReference type="ARBA" id="ARBA00022563"/>
    </source>
</evidence>
<comment type="pathway">
    <text evidence="6">One-carbon metabolism; tetrahydrofolate interconversion.</text>
</comment>
<dbReference type="EMBL" id="JBIGIA010000002">
    <property type="protein sequence ID" value="MFG6455901.1"/>
    <property type="molecule type" value="Genomic_DNA"/>
</dbReference>
<comment type="caution">
    <text evidence="8">The sequence shown here is derived from an EMBL/GenBank/DDBJ whole genome shotgun (WGS) entry which is preliminary data.</text>
</comment>
<keyword evidence="5 6" id="KW-0663">Pyridoxal phosphate</keyword>
<evidence type="ECO:0000256" key="5">
    <source>
        <dbReference type="ARBA" id="ARBA00022898"/>
    </source>
</evidence>
<evidence type="ECO:0000256" key="2">
    <source>
        <dbReference type="ARBA" id="ARBA00006376"/>
    </source>
</evidence>
<evidence type="ECO:0000256" key="6">
    <source>
        <dbReference type="HAMAP-Rule" id="MF_00051"/>
    </source>
</evidence>
<dbReference type="PROSITE" id="PS00096">
    <property type="entry name" value="SHMT"/>
    <property type="match status" value="1"/>
</dbReference>
<dbReference type="InterPro" id="IPR001085">
    <property type="entry name" value="Ser_HO-MeTrfase"/>
</dbReference>
<evidence type="ECO:0000256" key="1">
    <source>
        <dbReference type="ARBA" id="ARBA00001933"/>
    </source>
</evidence>
<dbReference type="PANTHER" id="PTHR11680">
    <property type="entry name" value="SERINE HYDROXYMETHYLTRANSFERASE"/>
    <property type="match status" value="1"/>
</dbReference>
<dbReference type="InterPro" id="IPR019798">
    <property type="entry name" value="Ser_HO-MeTrfase_PLP_BS"/>
</dbReference>
<protein>
    <recommendedName>
        <fullName evidence="6">Serine hydroxymethyltransferase</fullName>
        <shortName evidence="6">SHMT</shortName>
        <shortName evidence="6">Serine methylase</shortName>
        <ecNumber evidence="6">2.1.2.1</ecNumber>
    </recommendedName>
</protein>
<comment type="function">
    <text evidence="6">Catalyzes the reversible interconversion of serine and glycine with tetrahydrofolate (THF) serving as the one-carbon carrier. This reaction serves as the major source of one-carbon groups required for the biosynthesis of purines, thymidylate, methionine, and other important biomolecules. Also exhibits THF-independent aldolase activity toward beta-hydroxyamino acids, producing glycine and aldehydes, via a retro-aldol mechanism.</text>
</comment>
<dbReference type="PIRSF" id="PIRSF000412">
    <property type="entry name" value="SHMT"/>
    <property type="match status" value="1"/>
</dbReference>
<evidence type="ECO:0000313" key="8">
    <source>
        <dbReference type="EMBL" id="MFG6455901.1"/>
    </source>
</evidence>
<feature type="modified residue" description="N6-(pyridoxal phosphate)lysine" evidence="6">
    <location>
        <position position="230"/>
    </location>
</feature>
<dbReference type="SUPFAM" id="SSF53383">
    <property type="entry name" value="PLP-dependent transferases"/>
    <property type="match status" value="1"/>
</dbReference>
<keyword evidence="6" id="KW-0963">Cytoplasm</keyword>
<dbReference type="InterPro" id="IPR015421">
    <property type="entry name" value="PyrdxlP-dep_Trfase_major"/>
</dbReference>
<keyword evidence="9" id="KW-1185">Reference proteome</keyword>
<dbReference type="InterPro" id="IPR039429">
    <property type="entry name" value="SHMT-like_dom"/>
</dbReference>
<comment type="cofactor">
    <cofactor evidence="1 6">
        <name>pyridoxal 5'-phosphate</name>
        <dbReference type="ChEBI" id="CHEBI:597326"/>
    </cofactor>
</comment>
<comment type="subcellular location">
    <subcellularLocation>
        <location evidence="6">Cytoplasm</location>
    </subcellularLocation>
</comment>
<feature type="binding site" evidence="6">
    <location>
        <position position="122"/>
    </location>
    <ligand>
        <name>(6S)-5,6,7,8-tetrahydrofolate</name>
        <dbReference type="ChEBI" id="CHEBI:57453"/>
    </ligand>
</feature>